<comment type="caution">
    <text evidence="3">The sequence shown here is derived from an EMBL/GenBank/DDBJ whole genome shotgun (WGS) entry which is preliminary data.</text>
</comment>
<proteinExistence type="inferred from homology"/>
<dbReference type="Gene3D" id="3.30.160.20">
    <property type="match status" value="1"/>
</dbReference>
<dbReference type="AlphaFoldDB" id="A0A645BQG6"/>
<dbReference type="PANTHER" id="PTHR43116:SF3">
    <property type="entry name" value="CLASS I PEPTIDE CHAIN RELEASE FACTOR"/>
    <property type="match status" value="1"/>
</dbReference>
<sequence length="145" mass="16366">MPKFDDDIDIVINESDIIMETHRSSGAGGQNVNKVDSAVRLIHKPTGLIANCQSERSQLVNKQQAMLMLKSKLLQLRIEEQEAKVAQIKGEQKSIEWGAQIRSYVFMPYTLVKDVRTGHEEGNIASVMDGNIDDFIYAYLKKQVN</sequence>
<organism evidence="3">
    <name type="scientific">bioreactor metagenome</name>
    <dbReference type="NCBI Taxonomy" id="1076179"/>
    <lineage>
        <taxon>unclassified sequences</taxon>
        <taxon>metagenomes</taxon>
        <taxon>ecological metagenomes</taxon>
    </lineage>
</organism>
<dbReference type="GO" id="GO:0003747">
    <property type="term" value="F:translation release factor activity"/>
    <property type="evidence" value="ECO:0007669"/>
    <property type="project" value="InterPro"/>
</dbReference>
<evidence type="ECO:0000256" key="1">
    <source>
        <dbReference type="ARBA" id="ARBA00010835"/>
    </source>
</evidence>
<reference evidence="3" key="1">
    <citation type="submission" date="2019-08" db="EMBL/GenBank/DDBJ databases">
        <authorList>
            <person name="Kucharzyk K."/>
            <person name="Murdoch R.W."/>
            <person name="Higgins S."/>
            <person name="Loffler F."/>
        </authorList>
    </citation>
    <scope>NUCLEOTIDE SEQUENCE</scope>
</reference>
<dbReference type="PROSITE" id="PS00745">
    <property type="entry name" value="RF_PROK_I"/>
    <property type="match status" value="1"/>
</dbReference>
<name>A0A645BQG6_9ZZZZ</name>
<evidence type="ECO:0000259" key="2">
    <source>
        <dbReference type="PROSITE" id="PS00745"/>
    </source>
</evidence>
<gene>
    <name evidence="3" type="primary">prfB_41</name>
    <name evidence="3" type="ORF">SDC9_114410</name>
</gene>
<dbReference type="Gene3D" id="3.30.70.1660">
    <property type="match status" value="1"/>
</dbReference>
<accession>A0A645BQG6</accession>
<dbReference type="Pfam" id="PF00472">
    <property type="entry name" value="RF-1"/>
    <property type="match status" value="1"/>
</dbReference>
<evidence type="ECO:0000313" key="3">
    <source>
        <dbReference type="EMBL" id="MPM67487.1"/>
    </source>
</evidence>
<dbReference type="InterPro" id="IPR045853">
    <property type="entry name" value="Pep_chain_release_fac_I_sf"/>
</dbReference>
<dbReference type="InterPro" id="IPR000352">
    <property type="entry name" value="Pep_chain_release_fac_I"/>
</dbReference>
<protein>
    <submittedName>
        <fullName evidence="3">Peptide chain release factor 2</fullName>
    </submittedName>
</protein>
<dbReference type="SUPFAM" id="SSF75620">
    <property type="entry name" value="Release factor"/>
    <property type="match status" value="1"/>
</dbReference>
<feature type="domain" description="Prokaryotic-type class I peptide chain release factors" evidence="2">
    <location>
        <begin position="23"/>
        <end position="39"/>
    </location>
</feature>
<dbReference type="EMBL" id="VSSQ01021722">
    <property type="protein sequence ID" value="MPM67487.1"/>
    <property type="molecule type" value="Genomic_DNA"/>
</dbReference>
<dbReference type="PANTHER" id="PTHR43116">
    <property type="entry name" value="PEPTIDE CHAIN RELEASE FACTOR 2"/>
    <property type="match status" value="1"/>
</dbReference>
<comment type="similarity">
    <text evidence="1">Belongs to the prokaryotic/mitochondrial release factor family.</text>
</comment>